<keyword evidence="2" id="KW-0251">Elongation factor</keyword>
<dbReference type="eggNOG" id="COG0231">
    <property type="taxonomic scope" value="Bacteria"/>
</dbReference>
<dbReference type="Gene3D" id="2.40.50.140">
    <property type="entry name" value="Nucleic acid-binding proteins"/>
    <property type="match status" value="2"/>
</dbReference>
<dbReference type="STRING" id="485913.Krac_0296"/>
<sequence length="218" mass="24705">MVIRVDVRRYVFYTTNLMKTLYSAEAGCFMITASDITKGVTIQVEGEPYTVVNLKKVTRAQVDPDIKVKLRHIRTHELIERTLDAHYPVDIVPIDRLAVVFTHWDGEFYHFADIGSDNPDDPDEFQLPPDMLGNAAKFIVDDLELEMLLLNSEPVGVELPSSVIMRVKSVDMVGRFWRAIMEGPARLETGLAVMVPPIVSPGDRIRVNTENGEYMERV</sequence>
<dbReference type="SMART" id="SM00841">
    <property type="entry name" value="Elong-fact-P_C"/>
    <property type="match status" value="1"/>
</dbReference>
<comment type="caution">
    <text evidence="2">The sequence shown here is derived from an EMBL/GenBank/DDBJ whole genome shotgun (WGS) entry which is preliminary data.</text>
</comment>
<dbReference type="InterPro" id="IPR015365">
    <property type="entry name" value="Elong-fact-P_C"/>
</dbReference>
<dbReference type="PANTHER" id="PTHR30053">
    <property type="entry name" value="ELONGATION FACTOR P"/>
    <property type="match status" value="1"/>
</dbReference>
<dbReference type="SUPFAM" id="SSF50104">
    <property type="entry name" value="Translation proteins SH3-like domain"/>
    <property type="match status" value="1"/>
</dbReference>
<dbReference type="EMBL" id="ADVG01000005">
    <property type="protein sequence ID" value="EFH79788.1"/>
    <property type="molecule type" value="Genomic_DNA"/>
</dbReference>
<dbReference type="InterPro" id="IPR020599">
    <property type="entry name" value="Transl_elong_fac_P/YeiP"/>
</dbReference>
<keyword evidence="2" id="KW-0648">Protein biosynthesis</keyword>
<dbReference type="Pfam" id="PF09285">
    <property type="entry name" value="Elong-fact-P_C"/>
    <property type="match status" value="1"/>
</dbReference>
<dbReference type="PANTHER" id="PTHR30053:SF14">
    <property type="entry name" value="TRANSLATION ELONGATION FACTOR KOW-LIKE DOMAIN-CONTAINING PROTEIN"/>
    <property type="match status" value="1"/>
</dbReference>
<dbReference type="GO" id="GO:0005737">
    <property type="term" value="C:cytoplasm"/>
    <property type="evidence" value="ECO:0007669"/>
    <property type="project" value="InterPro"/>
</dbReference>
<dbReference type="Pfam" id="PF08207">
    <property type="entry name" value="EFP_N"/>
    <property type="match status" value="1"/>
</dbReference>
<dbReference type="AlphaFoldDB" id="D6U7C7"/>
<dbReference type="InterPro" id="IPR012340">
    <property type="entry name" value="NA-bd_OB-fold"/>
</dbReference>
<dbReference type="Proteomes" id="UP000004508">
    <property type="component" value="Unassembled WGS sequence"/>
</dbReference>
<dbReference type="SUPFAM" id="SSF50249">
    <property type="entry name" value="Nucleic acid-binding proteins"/>
    <property type="match status" value="2"/>
</dbReference>
<feature type="domain" description="Elongation factor P C-terminal" evidence="1">
    <location>
        <begin position="163"/>
        <end position="217"/>
    </location>
</feature>
<proteinExistence type="predicted"/>
<keyword evidence="3" id="KW-1185">Reference proteome</keyword>
<dbReference type="Gene3D" id="2.30.30.30">
    <property type="match status" value="1"/>
</dbReference>
<reference evidence="2 3" key="1">
    <citation type="journal article" date="2011" name="Stand. Genomic Sci.">
        <title>Non-contiguous finished genome sequence and contextual data of the filamentous soil bacterium Ktedonobacter racemifer type strain (SOSP1-21).</title>
        <authorList>
            <person name="Chang Y.J."/>
            <person name="Land M."/>
            <person name="Hauser L."/>
            <person name="Chertkov O."/>
            <person name="Del Rio T.G."/>
            <person name="Nolan M."/>
            <person name="Copeland A."/>
            <person name="Tice H."/>
            <person name="Cheng J.F."/>
            <person name="Lucas S."/>
            <person name="Han C."/>
            <person name="Goodwin L."/>
            <person name="Pitluck S."/>
            <person name="Ivanova N."/>
            <person name="Ovchinikova G."/>
            <person name="Pati A."/>
            <person name="Chen A."/>
            <person name="Palaniappan K."/>
            <person name="Mavromatis K."/>
            <person name="Liolios K."/>
            <person name="Brettin T."/>
            <person name="Fiebig A."/>
            <person name="Rohde M."/>
            <person name="Abt B."/>
            <person name="Goker M."/>
            <person name="Detter J.C."/>
            <person name="Woyke T."/>
            <person name="Bristow J."/>
            <person name="Eisen J.A."/>
            <person name="Markowitz V."/>
            <person name="Hugenholtz P."/>
            <person name="Kyrpides N.C."/>
            <person name="Klenk H.P."/>
            <person name="Lapidus A."/>
        </authorList>
    </citation>
    <scope>NUCLEOTIDE SEQUENCE [LARGE SCALE GENOMIC DNA]</scope>
    <source>
        <strain evidence="3">DSM 44963</strain>
    </source>
</reference>
<protein>
    <submittedName>
        <fullName evidence="2">Elongation factor P</fullName>
    </submittedName>
</protein>
<dbReference type="GO" id="GO:0003746">
    <property type="term" value="F:translation elongation factor activity"/>
    <property type="evidence" value="ECO:0007669"/>
    <property type="project" value="UniProtKB-KW"/>
</dbReference>
<organism evidence="2 3">
    <name type="scientific">Ktedonobacter racemifer DSM 44963</name>
    <dbReference type="NCBI Taxonomy" id="485913"/>
    <lineage>
        <taxon>Bacteria</taxon>
        <taxon>Bacillati</taxon>
        <taxon>Chloroflexota</taxon>
        <taxon>Ktedonobacteria</taxon>
        <taxon>Ktedonobacterales</taxon>
        <taxon>Ktedonobacteraceae</taxon>
        <taxon>Ktedonobacter</taxon>
    </lineage>
</organism>
<name>D6U7C7_KTERA</name>
<evidence type="ECO:0000259" key="1">
    <source>
        <dbReference type="SMART" id="SM00841"/>
    </source>
</evidence>
<dbReference type="PIRSF" id="PIRSF005901">
    <property type="entry name" value="EF-P"/>
    <property type="match status" value="1"/>
</dbReference>
<accession>D6U7C7</accession>
<dbReference type="InterPro" id="IPR014722">
    <property type="entry name" value="Rib_uL2_dom2"/>
</dbReference>
<gene>
    <name evidence="2" type="ORF">Krac_0296</name>
</gene>
<evidence type="ECO:0000313" key="3">
    <source>
        <dbReference type="Proteomes" id="UP000004508"/>
    </source>
</evidence>
<dbReference type="InParanoid" id="D6U7C7"/>
<evidence type="ECO:0000313" key="2">
    <source>
        <dbReference type="EMBL" id="EFH79788.1"/>
    </source>
</evidence>
<dbReference type="InterPro" id="IPR008991">
    <property type="entry name" value="Translation_prot_SH3-like_sf"/>
</dbReference>
<dbReference type="InterPro" id="IPR013185">
    <property type="entry name" value="Transl_elong_KOW-like"/>
</dbReference>
<dbReference type="GO" id="GO:0043043">
    <property type="term" value="P:peptide biosynthetic process"/>
    <property type="evidence" value="ECO:0007669"/>
    <property type="project" value="InterPro"/>
</dbReference>